<dbReference type="InterPro" id="IPR028989">
    <property type="entry name" value="RimP_N"/>
</dbReference>
<gene>
    <name evidence="5" type="ORF">METZ01_LOCUS492637</name>
</gene>
<dbReference type="SUPFAM" id="SSF75420">
    <property type="entry name" value="YhbC-like, N-terminal domain"/>
    <property type="match status" value="1"/>
</dbReference>
<dbReference type="GO" id="GO:0005829">
    <property type="term" value="C:cytosol"/>
    <property type="evidence" value="ECO:0007669"/>
    <property type="project" value="TreeGrafter"/>
</dbReference>
<feature type="non-terminal residue" evidence="5">
    <location>
        <position position="156"/>
    </location>
</feature>
<evidence type="ECO:0000259" key="4">
    <source>
        <dbReference type="Pfam" id="PF17384"/>
    </source>
</evidence>
<dbReference type="InterPro" id="IPR035956">
    <property type="entry name" value="RimP_N_sf"/>
</dbReference>
<evidence type="ECO:0000313" key="5">
    <source>
        <dbReference type="EMBL" id="SVE39783.1"/>
    </source>
</evidence>
<protein>
    <recommendedName>
        <fullName evidence="6">Ribosome maturation factor RimP N-terminal domain-containing protein</fullName>
    </recommendedName>
</protein>
<dbReference type="InterPro" id="IPR028998">
    <property type="entry name" value="RimP_C"/>
</dbReference>
<dbReference type="SUPFAM" id="SSF74942">
    <property type="entry name" value="YhbC-like, C-terminal domain"/>
    <property type="match status" value="1"/>
</dbReference>
<dbReference type="Gene3D" id="3.30.300.70">
    <property type="entry name" value="RimP-like superfamily, N-terminal"/>
    <property type="match status" value="1"/>
</dbReference>
<dbReference type="CDD" id="cd01734">
    <property type="entry name" value="YlxS_C"/>
    <property type="match status" value="1"/>
</dbReference>
<evidence type="ECO:0000256" key="1">
    <source>
        <dbReference type="ARBA" id="ARBA00022490"/>
    </source>
</evidence>
<accession>A0A383D684</accession>
<dbReference type="InterPro" id="IPR003728">
    <property type="entry name" value="Ribosome_maturation_RimP"/>
</dbReference>
<evidence type="ECO:0008006" key="6">
    <source>
        <dbReference type="Google" id="ProtNLM"/>
    </source>
</evidence>
<dbReference type="InterPro" id="IPR036847">
    <property type="entry name" value="RimP_C_sf"/>
</dbReference>
<dbReference type="AlphaFoldDB" id="A0A383D684"/>
<dbReference type="PANTHER" id="PTHR33867">
    <property type="entry name" value="RIBOSOME MATURATION FACTOR RIMP"/>
    <property type="match status" value="1"/>
</dbReference>
<evidence type="ECO:0000256" key="2">
    <source>
        <dbReference type="ARBA" id="ARBA00022517"/>
    </source>
</evidence>
<dbReference type="PANTHER" id="PTHR33867:SF1">
    <property type="entry name" value="RIBOSOME MATURATION FACTOR RIMP"/>
    <property type="match status" value="1"/>
</dbReference>
<dbReference type="HAMAP" id="MF_01077">
    <property type="entry name" value="RimP"/>
    <property type="match status" value="1"/>
</dbReference>
<name>A0A383D684_9ZZZZ</name>
<dbReference type="Gene3D" id="2.30.30.180">
    <property type="entry name" value="Ribosome maturation factor RimP, C-terminal domain"/>
    <property type="match status" value="1"/>
</dbReference>
<keyword evidence="1" id="KW-0963">Cytoplasm</keyword>
<organism evidence="5">
    <name type="scientific">marine metagenome</name>
    <dbReference type="NCBI Taxonomy" id="408172"/>
    <lineage>
        <taxon>unclassified sequences</taxon>
        <taxon>metagenomes</taxon>
        <taxon>ecological metagenomes</taxon>
    </lineage>
</organism>
<dbReference type="Pfam" id="PF02576">
    <property type="entry name" value="RimP_N"/>
    <property type="match status" value="1"/>
</dbReference>
<reference evidence="5" key="1">
    <citation type="submission" date="2018-05" db="EMBL/GenBank/DDBJ databases">
        <authorList>
            <person name="Lanie J.A."/>
            <person name="Ng W.-L."/>
            <person name="Kazmierczak K.M."/>
            <person name="Andrzejewski T.M."/>
            <person name="Davidsen T.M."/>
            <person name="Wayne K.J."/>
            <person name="Tettelin H."/>
            <person name="Glass J.I."/>
            <person name="Rusch D."/>
            <person name="Podicherti R."/>
            <person name="Tsui H.-C.T."/>
            <person name="Winkler M.E."/>
        </authorList>
    </citation>
    <scope>NUCLEOTIDE SEQUENCE</scope>
</reference>
<sequence length="156" mass="17036">MAVTDRIDFLAAPLCDRVGVELVDVEYEGGVVRLVVDQPEGVGMDAIANLTREVSRALDHEDPISGTYTLEVTSPGLERPLKRPEHFVRALGSDVTVKTAPGVEGDRRVIGVLSAVDSDGIVVREEDGSERSLRHDEILKARTVFTWTSEPKSARK</sequence>
<feature type="domain" description="Ribosome maturation factor RimP N-terminal" evidence="3">
    <location>
        <begin position="11"/>
        <end position="78"/>
    </location>
</feature>
<evidence type="ECO:0000259" key="3">
    <source>
        <dbReference type="Pfam" id="PF02576"/>
    </source>
</evidence>
<dbReference type="Pfam" id="PF17384">
    <property type="entry name" value="DUF150_C"/>
    <property type="match status" value="1"/>
</dbReference>
<dbReference type="EMBL" id="UINC01214518">
    <property type="protein sequence ID" value="SVE39783.1"/>
    <property type="molecule type" value="Genomic_DNA"/>
</dbReference>
<feature type="domain" description="Ribosome maturation factor RimP C-terminal" evidence="4">
    <location>
        <begin position="81"/>
        <end position="147"/>
    </location>
</feature>
<dbReference type="GO" id="GO:0006412">
    <property type="term" value="P:translation"/>
    <property type="evidence" value="ECO:0007669"/>
    <property type="project" value="TreeGrafter"/>
</dbReference>
<proteinExistence type="inferred from homology"/>
<keyword evidence="2" id="KW-0690">Ribosome biogenesis</keyword>
<dbReference type="GO" id="GO:0000028">
    <property type="term" value="P:ribosomal small subunit assembly"/>
    <property type="evidence" value="ECO:0007669"/>
    <property type="project" value="TreeGrafter"/>
</dbReference>